<comment type="caution">
    <text evidence="1">The sequence shown here is derived from an EMBL/GenBank/DDBJ whole genome shotgun (WGS) entry which is preliminary data.</text>
</comment>
<reference evidence="1 2" key="1">
    <citation type="submission" date="2017-12" db="EMBL/GenBank/DDBJ databases">
        <title>Hemimetabolous genomes reveal molecular basis of termite eusociality.</title>
        <authorList>
            <person name="Harrison M.C."/>
            <person name="Jongepier E."/>
            <person name="Robertson H.M."/>
            <person name="Arning N."/>
            <person name="Bitard-Feildel T."/>
            <person name="Chao H."/>
            <person name="Childers C.P."/>
            <person name="Dinh H."/>
            <person name="Doddapaneni H."/>
            <person name="Dugan S."/>
            <person name="Gowin J."/>
            <person name="Greiner C."/>
            <person name="Han Y."/>
            <person name="Hu H."/>
            <person name="Hughes D.S.T."/>
            <person name="Huylmans A.-K."/>
            <person name="Kemena C."/>
            <person name="Kremer L.P.M."/>
            <person name="Lee S.L."/>
            <person name="Lopez-Ezquerra A."/>
            <person name="Mallet L."/>
            <person name="Monroy-Kuhn J.M."/>
            <person name="Moser A."/>
            <person name="Murali S.C."/>
            <person name="Muzny D.M."/>
            <person name="Otani S."/>
            <person name="Piulachs M.-D."/>
            <person name="Poelchau M."/>
            <person name="Qu J."/>
            <person name="Schaub F."/>
            <person name="Wada-Katsumata A."/>
            <person name="Worley K.C."/>
            <person name="Xie Q."/>
            <person name="Ylla G."/>
            <person name="Poulsen M."/>
            <person name="Gibbs R.A."/>
            <person name="Schal C."/>
            <person name="Richards S."/>
            <person name="Belles X."/>
            <person name="Korb J."/>
            <person name="Bornberg-Bauer E."/>
        </authorList>
    </citation>
    <scope>NUCLEOTIDE SEQUENCE [LARGE SCALE GENOMIC DNA]</scope>
    <source>
        <tissue evidence="1">Whole body</tissue>
    </source>
</reference>
<keyword evidence="2" id="KW-1185">Reference proteome</keyword>
<name>A0A2J7RL34_9NEOP</name>
<evidence type="ECO:0000313" key="2">
    <source>
        <dbReference type="Proteomes" id="UP000235965"/>
    </source>
</evidence>
<organism evidence="1 2">
    <name type="scientific">Cryptotermes secundus</name>
    <dbReference type="NCBI Taxonomy" id="105785"/>
    <lineage>
        <taxon>Eukaryota</taxon>
        <taxon>Metazoa</taxon>
        <taxon>Ecdysozoa</taxon>
        <taxon>Arthropoda</taxon>
        <taxon>Hexapoda</taxon>
        <taxon>Insecta</taxon>
        <taxon>Pterygota</taxon>
        <taxon>Neoptera</taxon>
        <taxon>Polyneoptera</taxon>
        <taxon>Dictyoptera</taxon>
        <taxon>Blattodea</taxon>
        <taxon>Blattoidea</taxon>
        <taxon>Termitoidae</taxon>
        <taxon>Kalotermitidae</taxon>
        <taxon>Cryptotermitinae</taxon>
        <taxon>Cryptotermes</taxon>
    </lineage>
</organism>
<dbReference type="EMBL" id="NEVH01002700">
    <property type="protein sequence ID" value="PNF41531.1"/>
    <property type="molecule type" value="Genomic_DNA"/>
</dbReference>
<dbReference type="AlphaFoldDB" id="A0A2J7RL34"/>
<sequence>MPIYSGGHFKKYCNIGKLQLKIIPMKETPTRTACFLKTLLPYLPTNLAKHICYKANDHTLMHTCCNIDKKTKGN</sequence>
<accession>A0A2J7RL34</accession>
<dbReference type="Proteomes" id="UP000235965">
    <property type="component" value="Unassembled WGS sequence"/>
</dbReference>
<dbReference type="InParanoid" id="A0A2J7RL34"/>
<gene>
    <name evidence="1" type="ORF">B7P43_G12309</name>
</gene>
<evidence type="ECO:0000313" key="1">
    <source>
        <dbReference type="EMBL" id="PNF41531.1"/>
    </source>
</evidence>
<protein>
    <submittedName>
        <fullName evidence="1">Uncharacterized protein</fullName>
    </submittedName>
</protein>
<proteinExistence type="predicted"/>